<evidence type="ECO:0000313" key="3">
    <source>
        <dbReference type="RefSeq" id="XP_053081074.1"/>
    </source>
</evidence>
<name>A0ABM3QAX0_ACIJB</name>
<feature type="compositionally biased region" description="Basic residues" evidence="1">
    <location>
        <begin position="177"/>
        <end position="193"/>
    </location>
</feature>
<feature type="compositionally biased region" description="Low complexity" evidence="1">
    <location>
        <begin position="140"/>
        <end position="174"/>
    </location>
</feature>
<proteinExistence type="predicted"/>
<organism evidence="2 3">
    <name type="scientific">Acinonyx jubatus</name>
    <name type="common">Cheetah</name>
    <dbReference type="NCBI Taxonomy" id="32536"/>
    <lineage>
        <taxon>Eukaryota</taxon>
        <taxon>Metazoa</taxon>
        <taxon>Chordata</taxon>
        <taxon>Craniata</taxon>
        <taxon>Vertebrata</taxon>
        <taxon>Euteleostomi</taxon>
        <taxon>Mammalia</taxon>
        <taxon>Eutheria</taxon>
        <taxon>Laurasiatheria</taxon>
        <taxon>Carnivora</taxon>
        <taxon>Feliformia</taxon>
        <taxon>Felidae</taxon>
        <taxon>Felinae</taxon>
        <taxon>Acinonyx</taxon>
    </lineage>
</organism>
<gene>
    <name evidence="3" type="primary">LOC128316171</name>
</gene>
<sequence>MWSLKVTLQMCELGLGILSCFPILSSKTPYSIDFNLHIIVPDRRAQLAPNRTPPPHVHPPGEAKCAAPGTNTSHPGLALLARGQRSHLFDKCEGRPTTAPWTPGAARLSLPGPQPPSPVEASRSALLSRPVGLSPTRAHSTGSGSGFSASPTSSSTSRATVAVAAAPARAATGTWQRRQRLRPTPGRLRRASRRRAEVLRGRGAGQGGACGGLSHVGRGEDRPRADSASRRRGSPTRARSVRSCPRPPALGFSGNNSA</sequence>
<reference evidence="3" key="1">
    <citation type="submission" date="2025-08" db="UniProtKB">
        <authorList>
            <consortium name="RefSeq"/>
        </authorList>
    </citation>
    <scope>IDENTIFICATION</scope>
    <source>
        <tissue evidence="3">Blood</tissue>
    </source>
</reference>
<dbReference type="RefSeq" id="XP_053081074.1">
    <property type="nucleotide sequence ID" value="XM_053225099.1"/>
</dbReference>
<keyword evidence="2" id="KW-1185">Reference proteome</keyword>
<dbReference type="GeneID" id="128316171"/>
<evidence type="ECO:0000313" key="2">
    <source>
        <dbReference type="Proteomes" id="UP001652583"/>
    </source>
</evidence>
<evidence type="ECO:0000256" key="1">
    <source>
        <dbReference type="SAM" id="MobiDB-lite"/>
    </source>
</evidence>
<feature type="region of interest" description="Disordered" evidence="1">
    <location>
        <begin position="91"/>
        <end position="258"/>
    </location>
</feature>
<feature type="region of interest" description="Disordered" evidence="1">
    <location>
        <begin position="50"/>
        <end position="70"/>
    </location>
</feature>
<feature type="compositionally biased region" description="Gly residues" evidence="1">
    <location>
        <begin position="202"/>
        <end position="211"/>
    </location>
</feature>
<protein>
    <submittedName>
        <fullName evidence="3">Uncharacterized protein LOC128316171</fullName>
    </submittedName>
</protein>
<dbReference type="Proteomes" id="UP001652583">
    <property type="component" value="Chromosome B3"/>
</dbReference>
<accession>A0ABM3QAX0</accession>
<feature type="compositionally biased region" description="Basic and acidic residues" evidence="1">
    <location>
        <begin position="217"/>
        <end position="229"/>
    </location>
</feature>